<dbReference type="EMBL" id="UINC01091567">
    <property type="protein sequence ID" value="SVC44438.1"/>
    <property type="molecule type" value="Genomic_DNA"/>
</dbReference>
<protein>
    <submittedName>
        <fullName evidence="1">Uncharacterized protein</fullName>
    </submittedName>
</protein>
<accession>A0A382M750</accession>
<proteinExistence type="predicted"/>
<sequence>MELFYQTMKSQLVLLLFVTSIAT</sequence>
<gene>
    <name evidence="1" type="ORF">METZ01_LOCUS297292</name>
</gene>
<feature type="non-terminal residue" evidence="1">
    <location>
        <position position="23"/>
    </location>
</feature>
<feature type="non-terminal residue" evidence="1">
    <location>
        <position position="1"/>
    </location>
</feature>
<name>A0A382M750_9ZZZZ</name>
<reference evidence="1" key="1">
    <citation type="submission" date="2018-05" db="EMBL/GenBank/DDBJ databases">
        <authorList>
            <person name="Lanie J.A."/>
            <person name="Ng W.-L."/>
            <person name="Kazmierczak K.M."/>
            <person name="Andrzejewski T.M."/>
            <person name="Davidsen T.M."/>
            <person name="Wayne K.J."/>
            <person name="Tettelin H."/>
            <person name="Glass J.I."/>
            <person name="Rusch D."/>
            <person name="Podicherti R."/>
            <person name="Tsui H.-C.T."/>
            <person name="Winkler M.E."/>
        </authorList>
    </citation>
    <scope>NUCLEOTIDE SEQUENCE</scope>
</reference>
<evidence type="ECO:0000313" key="1">
    <source>
        <dbReference type="EMBL" id="SVC44438.1"/>
    </source>
</evidence>
<dbReference type="AlphaFoldDB" id="A0A382M750"/>
<organism evidence="1">
    <name type="scientific">marine metagenome</name>
    <dbReference type="NCBI Taxonomy" id="408172"/>
    <lineage>
        <taxon>unclassified sequences</taxon>
        <taxon>metagenomes</taxon>
        <taxon>ecological metagenomes</taxon>
    </lineage>
</organism>